<evidence type="ECO:0000256" key="2">
    <source>
        <dbReference type="ARBA" id="ARBA00022517"/>
    </source>
</evidence>
<dbReference type="STRING" id="208480.SAMN02910418_01489"/>
<evidence type="ECO:0000313" key="7">
    <source>
        <dbReference type="EMBL" id="OKL54313.1"/>
    </source>
</evidence>
<dbReference type="RefSeq" id="WP_073716269.1">
    <property type="nucleotide sequence ID" value="NZ_MQVR01000020.1"/>
</dbReference>
<dbReference type="SMART" id="SM00732">
    <property type="entry name" value="YqgFc"/>
    <property type="match status" value="1"/>
</dbReference>
<name>A0A1Q5Q3A9_9ACTO</name>
<dbReference type="InterPro" id="IPR005227">
    <property type="entry name" value="YqgF"/>
</dbReference>
<comment type="function">
    <text evidence="5">Could be a nuclease involved in processing of the 5'-end of pre-16S rRNA.</text>
</comment>
<dbReference type="GO" id="GO:0004518">
    <property type="term" value="F:nuclease activity"/>
    <property type="evidence" value="ECO:0007669"/>
    <property type="project" value="UniProtKB-KW"/>
</dbReference>
<dbReference type="Proteomes" id="UP000185628">
    <property type="component" value="Unassembled WGS sequence"/>
</dbReference>
<dbReference type="EMBL" id="MQVR01000020">
    <property type="protein sequence ID" value="OKL54313.1"/>
    <property type="molecule type" value="Genomic_DNA"/>
</dbReference>
<dbReference type="PANTHER" id="PTHR33317:SF4">
    <property type="entry name" value="POLYNUCLEOTIDYL TRANSFERASE, RIBONUCLEASE H-LIKE SUPERFAMILY PROTEIN"/>
    <property type="match status" value="1"/>
</dbReference>
<keyword evidence="2 5" id="KW-0690">Ribosome biogenesis</keyword>
<comment type="caution">
    <text evidence="7">The sequence shown here is derived from an EMBL/GenBank/DDBJ whole genome shotgun (WGS) entry which is preliminary data.</text>
</comment>
<dbReference type="GO" id="GO:0016788">
    <property type="term" value="F:hydrolase activity, acting on ester bonds"/>
    <property type="evidence" value="ECO:0007669"/>
    <property type="project" value="UniProtKB-UniRule"/>
</dbReference>
<comment type="subcellular location">
    <subcellularLocation>
        <location evidence="5">Cytoplasm</location>
    </subcellularLocation>
</comment>
<dbReference type="Pfam" id="PF03652">
    <property type="entry name" value="RuvX"/>
    <property type="match status" value="1"/>
</dbReference>
<accession>A0A1Q5Q3A9</accession>
<dbReference type="PANTHER" id="PTHR33317">
    <property type="entry name" value="POLYNUCLEOTIDYL TRANSFERASE, RIBONUCLEASE H-LIKE SUPERFAMILY PROTEIN"/>
    <property type="match status" value="1"/>
</dbReference>
<evidence type="ECO:0000256" key="1">
    <source>
        <dbReference type="ARBA" id="ARBA00022490"/>
    </source>
</evidence>
<dbReference type="GO" id="GO:0005829">
    <property type="term" value="C:cytosol"/>
    <property type="evidence" value="ECO:0007669"/>
    <property type="project" value="TreeGrafter"/>
</dbReference>
<dbReference type="HAMAP" id="MF_00651">
    <property type="entry name" value="Nuclease_YqgF"/>
    <property type="match status" value="1"/>
</dbReference>
<comment type="similarity">
    <text evidence="5">Belongs to the YqgF HJR family.</text>
</comment>
<protein>
    <recommendedName>
        <fullName evidence="5">Putative pre-16S rRNA nuclease</fullName>
        <ecNumber evidence="5">3.1.-.-</ecNumber>
    </recommendedName>
</protein>
<keyword evidence="4 5" id="KW-0378">Hydrolase</keyword>
<dbReference type="InterPro" id="IPR037027">
    <property type="entry name" value="YqgF/RNaseH-like_dom_sf"/>
</dbReference>
<sequence length="150" mass="16250">MTSRVSFAVDYGARRIGVARCDSDRILALPVATITADKYGGHLDELMDLIAEYEVSDVFVGLPSHLSGAEGASADAARRFARALARRIAQPVRLIDERLTTVQAHAQLSEAGRSSRDRRSVIDQASAVILLEHVLETERRTGAIPGRLVA</sequence>
<dbReference type="SUPFAM" id="SSF53098">
    <property type="entry name" value="Ribonuclease H-like"/>
    <property type="match status" value="1"/>
</dbReference>
<feature type="domain" description="YqgF/RNase H-like" evidence="6">
    <location>
        <begin position="4"/>
        <end position="104"/>
    </location>
</feature>
<keyword evidence="8" id="KW-1185">Reference proteome</keyword>
<evidence type="ECO:0000256" key="4">
    <source>
        <dbReference type="ARBA" id="ARBA00022801"/>
    </source>
</evidence>
<evidence type="ECO:0000256" key="5">
    <source>
        <dbReference type="HAMAP-Rule" id="MF_00651"/>
    </source>
</evidence>
<reference evidence="8" key="1">
    <citation type="submission" date="2016-12" db="EMBL/GenBank/DDBJ databases">
        <authorList>
            <person name="Meng X."/>
        </authorList>
    </citation>
    <scope>NUCLEOTIDE SEQUENCE [LARGE SCALE GENOMIC DNA]</scope>
    <source>
        <strain evidence="8">DSM 19116</strain>
    </source>
</reference>
<gene>
    <name evidence="7" type="ORF">BSZ39_04930</name>
</gene>
<keyword evidence="3 5" id="KW-0540">Nuclease</keyword>
<dbReference type="InterPro" id="IPR006641">
    <property type="entry name" value="YqgF/RNaseH-like_dom"/>
</dbReference>
<dbReference type="NCBIfam" id="TIGR00250">
    <property type="entry name" value="RNAse_H_YqgF"/>
    <property type="match status" value="1"/>
</dbReference>
<evidence type="ECO:0000313" key="8">
    <source>
        <dbReference type="Proteomes" id="UP000185628"/>
    </source>
</evidence>
<dbReference type="AlphaFoldDB" id="A0A1Q5Q3A9"/>
<evidence type="ECO:0000259" key="6">
    <source>
        <dbReference type="SMART" id="SM00732"/>
    </source>
</evidence>
<evidence type="ECO:0000256" key="3">
    <source>
        <dbReference type="ARBA" id="ARBA00022722"/>
    </source>
</evidence>
<dbReference type="InterPro" id="IPR012337">
    <property type="entry name" value="RNaseH-like_sf"/>
</dbReference>
<dbReference type="CDD" id="cd16964">
    <property type="entry name" value="YqgF"/>
    <property type="match status" value="1"/>
</dbReference>
<keyword evidence="1 5" id="KW-0963">Cytoplasm</keyword>
<proteinExistence type="inferred from homology"/>
<dbReference type="GO" id="GO:0000967">
    <property type="term" value="P:rRNA 5'-end processing"/>
    <property type="evidence" value="ECO:0007669"/>
    <property type="project" value="UniProtKB-UniRule"/>
</dbReference>
<dbReference type="EC" id="3.1.-.-" evidence="5"/>
<dbReference type="Gene3D" id="3.30.420.140">
    <property type="entry name" value="YqgF/RNase H-like domain"/>
    <property type="match status" value="1"/>
</dbReference>
<dbReference type="OrthoDB" id="9790539at2"/>
<organism evidence="7 8">
    <name type="scientific">Bowdeniella nasicola</name>
    <dbReference type="NCBI Taxonomy" id="208480"/>
    <lineage>
        <taxon>Bacteria</taxon>
        <taxon>Bacillati</taxon>
        <taxon>Actinomycetota</taxon>
        <taxon>Actinomycetes</taxon>
        <taxon>Actinomycetales</taxon>
        <taxon>Actinomycetaceae</taxon>
        <taxon>Bowdeniella</taxon>
    </lineage>
</organism>